<dbReference type="EC" id="2.7.13.3" evidence="2"/>
<keyword evidence="4" id="KW-0902">Two-component regulatory system</keyword>
<feature type="domain" description="Response regulatory" evidence="7">
    <location>
        <begin position="398"/>
        <end position="514"/>
    </location>
</feature>
<keyword evidence="3 5" id="KW-0597">Phosphoprotein</keyword>
<comment type="catalytic activity">
    <reaction evidence="1">
        <text>ATP + protein L-histidine = ADP + protein N-phospho-L-histidine.</text>
        <dbReference type="EC" id="2.7.13.3"/>
    </reaction>
</comment>
<dbReference type="FunFam" id="3.30.565.10:FF:000010">
    <property type="entry name" value="Sensor histidine kinase RcsC"/>
    <property type="match status" value="1"/>
</dbReference>
<protein>
    <recommendedName>
        <fullName evidence="2">histidine kinase</fullName>
        <ecNumber evidence="2">2.7.13.3</ecNumber>
    </recommendedName>
</protein>
<dbReference type="CDD" id="cd16922">
    <property type="entry name" value="HATPase_EvgS-ArcB-TorS-like"/>
    <property type="match status" value="1"/>
</dbReference>
<organism evidence="8">
    <name type="scientific">Dyadobacter sp. 676</name>
    <dbReference type="NCBI Taxonomy" id="3088362"/>
    <lineage>
        <taxon>Bacteria</taxon>
        <taxon>Pseudomonadati</taxon>
        <taxon>Bacteroidota</taxon>
        <taxon>Cytophagia</taxon>
        <taxon>Cytophagales</taxon>
        <taxon>Spirosomataceae</taxon>
        <taxon>Dyadobacter</taxon>
    </lineage>
</organism>
<dbReference type="PRINTS" id="PR00344">
    <property type="entry name" value="BCTRLSENSOR"/>
</dbReference>
<dbReference type="PANTHER" id="PTHR45339:SF1">
    <property type="entry name" value="HYBRID SIGNAL TRANSDUCTION HISTIDINE KINASE J"/>
    <property type="match status" value="1"/>
</dbReference>
<evidence type="ECO:0000256" key="3">
    <source>
        <dbReference type="ARBA" id="ARBA00022553"/>
    </source>
</evidence>
<feature type="domain" description="Response regulatory" evidence="7">
    <location>
        <begin position="545"/>
        <end position="662"/>
    </location>
</feature>
<evidence type="ECO:0000256" key="5">
    <source>
        <dbReference type="PROSITE-ProRule" id="PRU00169"/>
    </source>
</evidence>
<proteinExistence type="predicted"/>
<dbReference type="PROSITE" id="PS50109">
    <property type="entry name" value="HIS_KIN"/>
    <property type="match status" value="1"/>
</dbReference>
<evidence type="ECO:0000313" key="8">
    <source>
        <dbReference type="EMBL" id="XCH27883.1"/>
    </source>
</evidence>
<dbReference type="InterPro" id="IPR003594">
    <property type="entry name" value="HATPase_dom"/>
</dbReference>
<dbReference type="PANTHER" id="PTHR45339">
    <property type="entry name" value="HYBRID SIGNAL TRANSDUCTION HISTIDINE KINASE J"/>
    <property type="match status" value="1"/>
</dbReference>
<evidence type="ECO:0000259" key="7">
    <source>
        <dbReference type="PROSITE" id="PS50110"/>
    </source>
</evidence>
<dbReference type="SUPFAM" id="SSF47384">
    <property type="entry name" value="Homodimeric domain of signal transducing histidine kinase"/>
    <property type="match status" value="1"/>
</dbReference>
<dbReference type="Pfam" id="PF00072">
    <property type="entry name" value="Response_reg"/>
    <property type="match status" value="3"/>
</dbReference>
<dbReference type="CDD" id="cd00156">
    <property type="entry name" value="REC"/>
    <property type="match status" value="1"/>
</dbReference>
<dbReference type="SMART" id="SM00388">
    <property type="entry name" value="HisKA"/>
    <property type="match status" value="1"/>
</dbReference>
<dbReference type="InterPro" id="IPR001789">
    <property type="entry name" value="Sig_transdc_resp-reg_receiver"/>
</dbReference>
<dbReference type="InterPro" id="IPR004358">
    <property type="entry name" value="Sig_transdc_His_kin-like_C"/>
</dbReference>
<dbReference type="SUPFAM" id="SSF52172">
    <property type="entry name" value="CheY-like"/>
    <property type="match status" value="3"/>
</dbReference>
<dbReference type="Pfam" id="PF02518">
    <property type="entry name" value="HATPase_c"/>
    <property type="match status" value="1"/>
</dbReference>
<feature type="modified residue" description="4-aspartylphosphate" evidence="5">
    <location>
        <position position="595"/>
    </location>
</feature>
<feature type="domain" description="Response regulatory" evidence="7">
    <location>
        <begin position="276"/>
        <end position="389"/>
    </location>
</feature>
<dbReference type="CDD" id="cd00082">
    <property type="entry name" value="HisKA"/>
    <property type="match status" value="1"/>
</dbReference>
<dbReference type="Gene3D" id="1.10.287.130">
    <property type="match status" value="1"/>
</dbReference>
<dbReference type="AlphaFoldDB" id="A0AAU8FWN2"/>
<dbReference type="Pfam" id="PF00512">
    <property type="entry name" value="HisKA"/>
    <property type="match status" value="1"/>
</dbReference>
<dbReference type="SMART" id="SM00448">
    <property type="entry name" value="REC"/>
    <property type="match status" value="3"/>
</dbReference>
<dbReference type="InterPro" id="IPR011006">
    <property type="entry name" value="CheY-like_superfamily"/>
</dbReference>
<feature type="domain" description="Histidine kinase" evidence="6">
    <location>
        <begin position="1"/>
        <end position="222"/>
    </location>
</feature>
<dbReference type="PROSITE" id="PS50110">
    <property type="entry name" value="RESPONSE_REGULATORY"/>
    <property type="match status" value="3"/>
</dbReference>
<dbReference type="RefSeq" id="WP_353723121.1">
    <property type="nucleotide sequence ID" value="NZ_CP159289.1"/>
</dbReference>
<dbReference type="InterPro" id="IPR036890">
    <property type="entry name" value="HATPase_C_sf"/>
</dbReference>
<gene>
    <name evidence="8" type="ORF">ABV298_01350</name>
</gene>
<evidence type="ECO:0000256" key="2">
    <source>
        <dbReference type="ARBA" id="ARBA00012438"/>
    </source>
</evidence>
<evidence type="ECO:0000256" key="4">
    <source>
        <dbReference type="ARBA" id="ARBA00023012"/>
    </source>
</evidence>
<dbReference type="SUPFAM" id="SSF55874">
    <property type="entry name" value="ATPase domain of HSP90 chaperone/DNA topoisomerase II/histidine kinase"/>
    <property type="match status" value="1"/>
</dbReference>
<dbReference type="SMART" id="SM00387">
    <property type="entry name" value="HATPase_c"/>
    <property type="match status" value="1"/>
</dbReference>
<dbReference type="CDD" id="cd17546">
    <property type="entry name" value="REC_hyHK_CKI1_RcsC-like"/>
    <property type="match status" value="1"/>
</dbReference>
<evidence type="ECO:0000259" key="6">
    <source>
        <dbReference type="PROSITE" id="PS50109"/>
    </source>
</evidence>
<dbReference type="EMBL" id="CP159289">
    <property type="protein sequence ID" value="XCH27883.1"/>
    <property type="molecule type" value="Genomic_DNA"/>
</dbReference>
<sequence length="666" mass="74546">MSHELRTPLNSILLLSRLLAENDNKNLTEEQIEYATVIQSSGNGLLGLIDEILDLSKIEAGKMELDYVNVSVKEICDDMKGLFAPVAREKGLEFSITMENGVPAVIETDKMRMEQILKNLISNALKFTSRGSVSISIKPQEGNDKMLCFAVRDTGIGVPPEKQHHIFEAFQQADGSTKRKYGGTGLGLSISRELAKLLGGEISLTSIVGQGSEFTLFVPVGPSYATSQPETANFFASHAEEKTPKPATKPENRFISTVIPESIPDDRTTIGITDKSILIIEDDTFFAKSLLDYTRKQGYKGIVAVRGDEGLELARTFRPMGILLDIQLPVVSGWDVMDQLKNDPETRHIPVHIMSSHRMKNESLQKGAIDFIDKPVAIERMDEIFRKIEYVISRKSKKVLIVEDNSMHAKALAYFLGTFDIHSELKSDIRDGINALSGNEVDCVILDMGIPDKKAYDMLEEAKKNPDFEHIPIIIFTGKSLSMTEELRIRQYADSIIVKTAHSYQRMLDEVSLFLHVVEENKKNARQNTETRKLGGLGEILNNKTVLIADDDVRNIFSLSKSLENYKMNVLTALDGKEALQKLQENPGVDVVLLDMMMPQMDGYETARRIRENPQWRNLPVIAVTAKAMTGDREKCINAGASDYITKPVDIDQLMSLLRVWLYEKS</sequence>
<dbReference type="GO" id="GO:0000155">
    <property type="term" value="F:phosphorelay sensor kinase activity"/>
    <property type="evidence" value="ECO:0007669"/>
    <property type="project" value="InterPro"/>
</dbReference>
<accession>A0AAU8FWN2</accession>
<dbReference type="InterPro" id="IPR005467">
    <property type="entry name" value="His_kinase_dom"/>
</dbReference>
<evidence type="ECO:0000256" key="1">
    <source>
        <dbReference type="ARBA" id="ARBA00000085"/>
    </source>
</evidence>
<feature type="modified residue" description="4-aspartylphosphate" evidence="5">
    <location>
        <position position="325"/>
    </location>
</feature>
<dbReference type="Gene3D" id="3.30.565.10">
    <property type="entry name" value="Histidine kinase-like ATPase, C-terminal domain"/>
    <property type="match status" value="1"/>
</dbReference>
<reference evidence="8" key="1">
    <citation type="submission" date="2024-06" db="EMBL/GenBank/DDBJ databases">
        <title>Sequencing and assembly of the genome of Dyadobacter sp. strain 676, a symbiont of Cyamopsis tetragonoloba.</title>
        <authorList>
            <person name="Guro P."/>
            <person name="Sazanova A."/>
            <person name="Kuznetsova I."/>
            <person name="Belimov A."/>
            <person name="Safronova V."/>
        </authorList>
    </citation>
    <scope>NUCLEOTIDE SEQUENCE</scope>
    <source>
        <strain evidence="8">676</strain>
    </source>
</reference>
<dbReference type="InterPro" id="IPR003661">
    <property type="entry name" value="HisK_dim/P_dom"/>
</dbReference>
<dbReference type="InterPro" id="IPR036097">
    <property type="entry name" value="HisK_dim/P_sf"/>
</dbReference>
<feature type="modified residue" description="4-aspartylphosphate" evidence="5">
    <location>
        <position position="447"/>
    </location>
</feature>
<dbReference type="Gene3D" id="3.40.50.2300">
    <property type="match status" value="3"/>
</dbReference>
<name>A0AAU8FWN2_9BACT</name>